<organism evidence="17 18">
    <name type="scientific">Catalinimonas alkaloidigena</name>
    <dbReference type="NCBI Taxonomy" id="1075417"/>
    <lineage>
        <taxon>Bacteria</taxon>
        <taxon>Pseudomonadati</taxon>
        <taxon>Bacteroidota</taxon>
        <taxon>Cytophagia</taxon>
        <taxon>Cytophagales</taxon>
        <taxon>Catalimonadaceae</taxon>
        <taxon>Catalinimonas</taxon>
    </lineage>
</organism>
<dbReference type="InterPro" id="IPR017896">
    <property type="entry name" value="4Fe4S_Fe-S-bd"/>
</dbReference>
<dbReference type="EC" id="1.1.3.6" evidence="13"/>
<sequence>MKRLASPLSALKPHYDVVVIGSGYGGSIAASRMARAGRQVCLLERGKEFLPGEFPDQQWEAATEMQLDLPDKHIGPRTGLYNFHVNPDINVLVGCGLGGTSLINANVSLKPERWVLEADEWPAALRHDQAQLDQGFARATEMLKPVPFPETLTTPAKLAALQAGAAGFGDNVFYRPPINVNFEDKVNHVGVHQEACPGCGDCVSGCNTGAKNTTAMTYLPDAKNFGAEIFTEVGVQWIEQVGDRWRVFYEHRSGRKRFNAPELFVSADLVVLAAGALGSTEILLRSRARGLHVSPRLGESFTGNGDFLGFAFNNDIAINGVGTGLKEVNDADRCGPCITGIIDLRKAPAQQVEGMVIEEGVIPSALAKFVPQALLAAADLTGKDTDRDFADNLKEWTRRLGSMVKGAYDGAVKNTMTYLVMTHDNAKGRMELEKDRLHIAWPGAGTQKIFEKVSENLRKVTQKLGGTYIKNPTWNKVMKHNLTTVHPLGGCAMGETVQTGVVNHKGQVFSGKGDTAVYEGLYVTCGAIVPRTLGVNPLLTISALAERICHYMAADRGWSISYDFPALGPEPEEETRPGIKFTERMNGFFSLYEKEDYARGERVGKEENSPFSFILTIESPDLEKMMEDPQHEAAMFGTVEAPALSPDPLIATEGTFNLFVADEEHQEGRYMRYRMQLTSEEGHTYFFEGHKVIRDDRGFDLWKDTTTLFVTLYEGADERAPVLGKGILHIDPDDFRRQMTTIKVLNTSKRLERLATQARFAKFFAANLIDVYA</sequence>
<dbReference type="GO" id="GO:0050660">
    <property type="term" value="F:flavin adenine dinucleotide binding"/>
    <property type="evidence" value="ECO:0007669"/>
    <property type="project" value="InterPro"/>
</dbReference>
<accession>A0A1G9GDK7</accession>
<dbReference type="Proteomes" id="UP000198510">
    <property type="component" value="Unassembled WGS sequence"/>
</dbReference>
<dbReference type="Pfam" id="PF05199">
    <property type="entry name" value="GMC_oxred_C"/>
    <property type="match status" value="1"/>
</dbReference>
<evidence type="ECO:0000256" key="15">
    <source>
        <dbReference type="ARBA" id="ARBA00049778"/>
    </source>
</evidence>
<comment type="pathway">
    <text evidence="12">Steroid metabolism; cholesterol degradation.</text>
</comment>
<evidence type="ECO:0000256" key="1">
    <source>
        <dbReference type="ARBA" id="ARBA00001974"/>
    </source>
</evidence>
<protein>
    <recommendedName>
        <fullName evidence="14">Cholesterol oxidase</fullName>
        <ecNumber evidence="13">1.1.3.6</ecNumber>
        <ecNumber evidence="11">5.3.3.1</ecNumber>
    </recommendedName>
    <alternativeName>
        <fullName evidence="15">Cholesterol isomerase</fullName>
    </alternativeName>
</protein>
<dbReference type="Pfam" id="PF00732">
    <property type="entry name" value="GMC_oxred_N"/>
    <property type="match status" value="1"/>
</dbReference>
<keyword evidence="5" id="KW-0274">FAD</keyword>
<evidence type="ECO:0000256" key="4">
    <source>
        <dbReference type="ARBA" id="ARBA00022630"/>
    </source>
</evidence>
<evidence type="ECO:0000256" key="5">
    <source>
        <dbReference type="ARBA" id="ARBA00022827"/>
    </source>
</evidence>
<keyword evidence="9" id="KW-0753">Steroid metabolism</keyword>
<dbReference type="GO" id="GO:0004769">
    <property type="term" value="F:steroid Delta-isomerase activity"/>
    <property type="evidence" value="ECO:0007669"/>
    <property type="project" value="UniProtKB-EC"/>
</dbReference>
<dbReference type="Gene3D" id="3.50.50.60">
    <property type="entry name" value="FAD/NAD(P)-binding domain"/>
    <property type="match status" value="3"/>
</dbReference>
<name>A0A1G9GDK7_9BACT</name>
<comment type="cofactor">
    <cofactor evidence="1">
        <name>FAD</name>
        <dbReference type="ChEBI" id="CHEBI:57692"/>
    </cofactor>
</comment>
<dbReference type="GO" id="GO:0008203">
    <property type="term" value="P:cholesterol metabolic process"/>
    <property type="evidence" value="ECO:0007669"/>
    <property type="project" value="UniProtKB-KW"/>
</dbReference>
<evidence type="ECO:0000256" key="13">
    <source>
        <dbReference type="ARBA" id="ARBA00049723"/>
    </source>
</evidence>
<dbReference type="SUPFAM" id="SSF51905">
    <property type="entry name" value="FAD/NAD(P)-binding domain"/>
    <property type="match status" value="1"/>
</dbReference>
<keyword evidence="18" id="KW-1185">Reference proteome</keyword>
<keyword evidence="6" id="KW-0560">Oxidoreductase</keyword>
<dbReference type="PANTHER" id="PTHR47470:SF1">
    <property type="entry name" value="FAD-DEPENDENT OXIDOREDUCTASE 2 FAD BINDING DOMAIN-CONTAINING PROTEIN"/>
    <property type="match status" value="1"/>
</dbReference>
<dbReference type="InterPro" id="IPR052542">
    <property type="entry name" value="Cholesterol_Oxidase"/>
</dbReference>
<evidence type="ECO:0000256" key="10">
    <source>
        <dbReference type="ARBA" id="ARBA00023235"/>
    </source>
</evidence>
<dbReference type="EMBL" id="FNFO01000004">
    <property type="protein sequence ID" value="SDK98720.1"/>
    <property type="molecule type" value="Genomic_DNA"/>
</dbReference>
<dbReference type="InterPro" id="IPR003953">
    <property type="entry name" value="FAD-dep_OxRdtase_2_FAD-bd"/>
</dbReference>
<dbReference type="STRING" id="1075417.SAMN05421823_10474"/>
<dbReference type="RefSeq" id="WP_089681866.1">
    <property type="nucleotide sequence ID" value="NZ_FNFO01000004.1"/>
</dbReference>
<dbReference type="InterPro" id="IPR000172">
    <property type="entry name" value="GMC_OxRdtase_N"/>
</dbReference>
<evidence type="ECO:0000256" key="3">
    <source>
        <dbReference type="ARBA" id="ARBA00022548"/>
    </source>
</evidence>
<evidence type="ECO:0000256" key="14">
    <source>
        <dbReference type="ARBA" id="ARBA00049744"/>
    </source>
</evidence>
<dbReference type="OrthoDB" id="1154541at2"/>
<evidence type="ECO:0000256" key="9">
    <source>
        <dbReference type="ARBA" id="ARBA00023221"/>
    </source>
</evidence>
<comment type="similarity">
    <text evidence="2">Belongs to the GMC oxidoreductase family.</text>
</comment>
<proteinExistence type="inferred from homology"/>
<evidence type="ECO:0000313" key="17">
    <source>
        <dbReference type="EMBL" id="SDK98720.1"/>
    </source>
</evidence>
<dbReference type="PANTHER" id="PTHR47470">
    <property type="entry name" value="CHOLESTEROL OXIDASE"/>
    <property type="match status" value="1"/>
</dbReference>
<reference evidence="17 18" key="1">
    <citation type="submission" date="2016-10" db="EMBL/GenBank/DDBJ databases">
        <authorList>
            <person name="de Groot N.N."/>
        </authorList>
    </citation>
    <scope>NUCLEOTIDE SEQUENCE [LARGE SCALE GENOMIC DNA]</scope>
    <source>
        <strain evidence="17 18">DSM 25186</strain>
    </source>
</reference>
<keyword evidence="4" id="KW-0285">Flavoprotein</keyword>
<gene>
    <name evidence="17" type="ORF">SAMN05421823_10474</name>
</gene>
<dbReference type="PRINTS" id="PR00411">
    <property type="entry name" value="PNDRDTASEI"/>
</dbReference>
<keyword evidence="3" id="KW-0153">Cholesterol metabolism</keyword>
<evidence type="ECO:0000313" key="18">
    <source>
        <dbReference type="Proteomes" id="UP000198510"/>
    </source>
</evidence>
<evidence type="ECO:0000256" key="12">
    <source>
        <dbReference type="ARBA" id="ARBA00049645"/>
    </source>
</evidence>
<evidence type="ECO:0000256" key="8">
    <source>
        <dbReference type="ARBA" id="ARBA00023166"/>
    </source>
</evidence>
<dbReference type="Pfam" id="PF00890">
    <property type="entry name" value="FAD_binding_2"/>
    <property type="match status" value="1"/>
</dbReference>
<evidence type="ECO:0000256" key="6">
    <source>
        <dbReference type="ARBA" id="ARBA00023002"/>
    </source>
</evidence>
<feature type="domain" description="4Fe-4S ferredoxin-type" evidence="16">
    <location>
        <begin position="187"/>
        <end position="216"/>
    </location>
</feature>
<dbReference type="InterPro" id="IPR036188">
    <property type="entry name" value="FAD/NAD-bd_sf"/>
</dbReference>
<keyword evidence="7" id="KW-0443">Lipid metabolism</keyword>
<keyword evidence="8" id="KW-1207">Sterol metabolism</keyword>
<dbReference type="EC" id="5.3.3.1" evidence="11"/>
<dbReference type="AlphaFoldDB" id="A0A1G9GDK7"/>
<dbReference type="PROSITE" id="PS51379">
    <property type="entry name" value="4FE4S_FER_2"/>
    <property type="match status" value="1"/>
</dbReference>
<evidence type="ECO:0000259" key="16">
    <source>
        <dbReference type="PROSITE" id="PS51379"/>
    </source>
</evidence>
<keyword evidence="10" id="KW-0413">Isomerase</keyword>
<evidence type="ECO:0000256" key="2">
    <source>
        <dbReference type="ARBA" id="ARBA00010790"/>
    </source>
</evidence>
<evidence type="ECO:0000256" key="11">
    <source>
        <dbReference type="ARBA" id="ARBA00038856"/>
    </source>
</evidence>
<evidence type="ECO:0000256" key="7">
    <source>
        <dbReference type="ARBA" id="ARBA00023098"/>
    </source>
</evidence>
<dbReference type="GO" id="GO:0016995">
    <property type="term" value="F:cholesterol oxidase activity"/>
    <property type="evidence" value="ECO:0007669"/>
    <property type="project" value="UniProtKB-EC"/>
</dbReference>
<dbReference type="InterPro" id="IPR007867">
    <property type="entry name" value="GMC_OxRtase_C"/>
</dbReference>